<proteinExistence type="predicted"/>
<dbReference type="AlphaFoldDB" id="A0A803QNS8"/>
<keyword evidence="3" id="KW-1185">Reference proteome</keyword>
<feature type="compositionally biased region" description="Polar residues" evidence="1">
    <location>
        <begin position="122"/>
        <end position="132"/>
    </location>
</feature>
<evidence type="ECO:0000313" key="3">
    <source>
        <dbReference type="Proteomes" id="UP000596661"/>
    </source>
</evidence>
<accession>A0A803QNS8</accession>
<sequence>MYPLITRVAGAEGPSNGLDGDTAGEEACPGGGHTPNMDDDVPQSQIIRLGSQSSAGPTRPLPTFRGKGEVSIEDLDNSSSEDDDMSSRFKGLAGGPSYEPSGCLRAKPMINDPLLRKDQRSGKGTQKPTWGSVSAMGQRAMEVVCKRLDRAFPIMDNELHELGDSEPKRLSSIGLQELA</sequence>
<dbReference type="EMBL" id="UZAU01000801">
    <property type="status" value="NOT_ANNOTATED_CDS"/>
    <property type="molecule type" value="Genomic_DNA"/>
</dbReference>
<feature type="compositionally biased region" description="Polar residues" evidence="1">
    <location>
        <begin position="42"/>
        <end position="56"/>
    </location>
</feature>
<dbReference type="Gramene" id="evm.model.10.435">
    <property type="protein sequence ID" value="cds.evm.model.10.435"/>
    <property type="gene ID" value="evm.TU.10.435"/>
</dbReference>
<evidence type="ECO:0000313" key="2">
    <source>
        <dbReference type="EnsemblPlants" id="cds.evm.model.10.435"/>
    </source>
</evidence>
<feature type="region of interest" description="Disordered" evidence="1">
    <location>
        <begin position="1"/>
        <end position="134"/>
    </location>
</feature>
<reference evidence="2" key="1">
    <citation type="submission" date="2021-03" db="UniProtKB">
        <authorList>
            <consortium name="EnsemblPlants"/>
        </authorList>
    </citation>
    <scope>IDENTIFICATION</scope>
</reference>
<dbReference type="Proteomes" id="UP000596661">
    <property type="component" value="Unassembled WGS sequence"/>
</dbReference>
<organism evidence="2 3">
    <name type="scientific">Cannabis sativa</name>
    <name type="common">Hemp</name>
    <name type="synonym">Marijuana</name>
    <dbReference type="NCBI Taxonomy" id="3483"/>
    <lineage>
        <taxon>Eukaryota</taxon>
        <taxon>Viridiplantae</taxon>
        <taxon>Streptophyta</taxon>
        <taxon>Embryophyta</taxon>
        <taxon>Tracheophyta</taxon>
        <taxon>Spermatophyta</taxon>
        <taxon>Magnoliopsida</taxon>
        <taxon>eudicotyledons</taxon>
        <taxon>Gunneridae</taxon>
        <taxon>Pentapetalae</taxon>
        <taxon>rosids</taxon>
        <taxon>fabids</taxon>
        <taxon>Rosales</taxon>
        <taxon>Cannabaceae</taxon>
        <taxon>Cannabis</taxon>
    </lineage>
</organism>
<evidence type="ECO:0000256" key="1">
    <source>
        <dbReference type="SAM" id="MobiDB-lite"/>
    </source>
</evidence>
<dbReference type="EnsemblPlants" id="evm.model.10.435">
    <property type="protein sequence ID" value="cds.evm.model.10.435"/>
    <property type="gene ID" value="evm.TU.10.435"/>
</dbReference>
<name>A0A803QNS8_CANSA</name>
<protein>
    <submittedName>
        <fullName evidence="2">Uncharacterized protein</fullName>
    </submittedName>
</protein>
<feature type="compositionally biased region" description="Acidic residues" evidence="1">
    <location>
        <begin position="71"/>
        <end position="84"/>
    </location>
</feature>